<evidence type="ECO:0000313" key="10">
    <source>
        <dbReference type="Proteomes" id="UP000712281"/>
    </source>
</evidence>
<proteinExistence type="inferred from homology"/>
<evidence type="ECO:0000256" key="1">
    <source>
        <dbReference type="ARBA" id="ARBA00008056"/>
    </source>
</evidence>
<evidence type="ECO:0000313" key="8">
    <source>
        <dbReference type="EMBL" id="KAF2557988.1"/>
    </source>
</evidence>
<dbReference type="PANTHER" id="PTHR10209:SF867">
    <property type="entry name" value="2-OXOGLUTARATE (2OG) AND FE(II)-DEPENDENT OXYGENASE SUPERFAMILY PROTEIN"/>
    <property type="match status" value="1"/>
</dbReference>
<dbReference type="GO" id="GO:0046872">
    <property type="term" value="F:metal ion binding"/>
    <property type="evidence" value="ECO:0007669"/>
    <property type="project" value="UniProtKB-KW"/>
</dbReference>
<dbReference type="InterPro" id="IPR005123">
    <property type="entry name" value="Oxoglu/Fe-dep_dioxygenase_dom"/>
</dbReference>
<dbReference type="Gene3D" id="2.60.120.330">
    <property type="entry name" value="B-lactam Antibiotic, Isopenicillin N Synthase, Chain"/>
    <property type="match status" value="1"/>
</dbReference>
<reference evidence="9" key="2">
    <citation type="submission" date="2019-12" db="EMBL/GenBank/DDBJ databases">
        <title>Genome sequencing and annotation of Brassica cretica.</title>
        <authorList>
            <person name="Studholme D.J."/>
            <person name="Sarris P."/>
        </authorList>
    </citation>
    <scope>NUCLEOTIDE SEQUENCE</scope>
    <source>
        <strain evidence="9">PFS-109/04</strain>
        <tissue evidence="9">Leaf</tissue>
    </source>
</reference>
<evidence type="ECO:0000259" key="7">
    <source>
        <dbReference type="PROSITE" id="PS51471"/>
    </source>
</evidence>
<comment type="similarity">
    <text evidence="1 5">Belongs to the iron/ascorbate-dependent oxidoreductase family.</text>
</comment>
<dbReference type="InterPro" id="IPR026992">
    <property type="entry name" value="DIOX_N"/>
</dbReference>
<dbReference type="Proteomes" id="UP000712281">
    <property type="component" value="Unassembled WGS sequence"/>
</dbReference>
<dbReference type="Pfam" id="PF03171">
    <property type="entry name" value="2OG-FeII_Oxy"/>
    <property type="match status" value="1"/>
</dbReference>
<dbReference type="FunFam" id="2.60.120.330:FF:000006">
    <property type="entry name" value="2-oxoglutarate-Fe(II) type oxidoreductase hxnY"/>
    <property type="match status" value="1"/>
</dbReference>
<dbReference type="PRINTS" id="PR00682">
    <property type="entry name" value="IPNSYNTHASE"/>
</dbReference>
<name>A0A8S9HSQ0_BRACR</name>
<organism evidence="8 10">
    <name type="scientific">Brassica cretica</name>
    <name type="common">Mustard</name>
    <dbReference type="NCBI Taxonomy" id="69181"/>
    <lineage>
        <taxon>Eukaryota</taxon>
        <taxon>Viridiplantae</taxon>
        <taxon>Streptophyta</taxon>
        <taxon>Embryophyta</taxon>
        <taxon>Tracheophyta</taxon>
        <taxon>Spermatophyta</taxon>
        <taxon>Magnoliopsida</taxon>
        <taxon>eudicotyledons</taxon>
        <taxon>Gunneridae</taxon>
        <taxon>Pentapetalae</taxon>
        <taxon>rosids</taxon>
        <taxon>malvids</taxon>
        <taxon>Brassicales</taxon>
        <taxon>Brassicaceae</taxon>
        <taxon>Brassiceae</taxon>
        <taxon>Brassica</taxon>
    </lineage>
</organism>
<keyword evidence="6" id="KW-0812">Transmembrane</keyword>
<dbReference type="EMBL" id="QGKW02001940">
    <property type="protein sequence ID" value="KAF2557988.1"/>
    <property type="molecule type" value="Genomic_DNA"/>
</dbReference>
<dbReference type="SUPFAM" id="SSF51197">
    <property type="entry name" value="Clavaminate synthase-like"/>
    <property type="match status" value="2"/>
</dbReference>
<keyword evidence="4 5" id="KW-0408">Iron</keyword>
<evidence type="ECO:0000256" key="4">
    <source>
        <dbReference type="ARBA" id="ARBA00023004"/>
    </source>
</evidence>
<dbReference type="InterPro" id="IPR027443">
    <property type="entry name" value="IPNS-like_sf"/>
</dbReference>
<feature type="transmembrane region" description="Helical" evidence="6">
    <location>
        <begin position="278"/>
        <end position="297"/>
    </location>
</feature>
<keyword evidence="3 5" id="KW-0560">Oxidoreductase</keyword>
<dbReference type="EMBL" id="QGKX02000088">
    <property type="protein sequence ID" value="KAF3585566.1"/>
    <property type="molecule type" value="Genomic_DNA"/>
</dbReference>
<dbReference type="AlphaFoldDB" id="A0A8S9HSQ0"/>
<keyword evidence="2 5" id="KW-0479">Metal-binding</keyword>
<dbReference type="Pfam" id="PF14226">
    <property type="entry name" value="DIOX_N"/>
    <property type="match status" value="1"/>
</dbReference>
<evidence type="ECO:0000256" key="6">
    <source>
        <dbReference type="SAM" id="Phobius"/>
    </source>
</evidence>
<evidence type="ECO:0000256" key="2">
    <source>
        <dbReference type="ARBA" id="ARBA00022723"/>
    </source>
</evidence>
<dbReference type="PANTHER" id="PTHR10209">
    <property type="entry name" value="OXIDOREDUCTASE, 2OG-FE II OXYGENASE FAMILY PROTEIN"/>
    <property type="match status" value="1"/>
</dbReference>
<gene>
    <name evidence="8" type="ORF">F2Q68_00016210</name>
    <name evidence="9" type="ORF">F2Q69_00030053</name>
</gene>
<accession>A0A8S9HSQ0</accession>
<sequence length="372" mass="42880">MENHTKEELQDPTMQVSSLNCIDLANDDLHHSVVSLKQACLDCGFFYVINHGINEEFMDDVFEQSKKFFALPLEEKMKVLRNEKHRGYTPVLDEILDPENQVNGDHKEGYYIGIEVPKDDPDYDKPFYGPNPWPDSDVLPQWRETMEKYHQEALRVSKDIGRLLALALDLDANYFDTPEMLGKPIATMRLLHYEGVSDPSRGIYACGAHTDYGMLTLLATDGVMGLQVLEASQFFFIQSLPFDPTGFSYEKLRKLGDRYAKIRTPSLRSGNMYRRLKVLVFVNLVDFFIFFVYRAYIVNLGDMLERWSNGFFKSTLHRVLGNGQERYSVRLLLIHLCLISTIFVDIPFFVEPNHECLVECLPTCKSESNVPK</sequence>
<keyword evidence="6" id="KW-0472">Membrane</keyword>
<keyword evidence="6" id="KW-1133">Transmembrane helix</keyword>
<dbReference type="Proteomes" id="UP000712600">
    <property type="component" value="Unassembled WGS sequence"/>
</dbReference>
<evidence type="ECO:0000313" key="9">
    <source>
        <dbReference type="EMBL" id="KAF3585566.1"/>
    </source>
</evidence>
<evidence type="ECO:0000256" key="3">
    <source>
        <dbReference type="ARBA" id="ARBA00023002"/>
    </source>
</evidence>
<comment type="caution">
    <text evidence="8">The sequence shown here is derived from an EMBL/GenBank/DDBJ whole genome shotgun (WGS) entry which is preliminary data.</text>
</comment>
<protein>
    <recommendedName>
        <fullName evidence="7">Fe2OG dioxygenase domain-containing protein</fullName>
    </recommendedName>
</protein>
<reference evidence="8" key="1">
    <citation type="submission" date="2019-12" db="EMBL/GenBank/DDBJ databases">
        <title>Genome sequencing and annotation of Brassica cretica.</title>
        <authorList>
            <person name="Studholme D.J."/>
            <person name="Sarris P.F."/>
        </authorList>
    </citation>
    <scope>NUCLEOTIDE SEQUENCE</scope>
    <source>
        <strain evidence="8">PFS-001/15</strain>
        <tissue evidence="8">Leaf</tissue>
    </source>
</reference>
<feature type="domain" description="Fe2OG dioxygenase" evidence="7">
    <location>
        <begin position="184"/>
        <end position="336"/>
    </location>
</feature>
<evidence type="ECO:0000256" key="5">
    <source>
        <dbReference type="RuleBase" id="RU003682"/>
    </source>
</evidence>
<dbReference type="GO" id="GO:0051213">
    <property type="term" value="F:dioxygenase activity"/>
    <property type="evidence" value="ECO:0007669"/>
    <property type="project" value="UniProtKB-ARBA"/>
</dbReference>
<dbReference type="PROSITE" id="PS51471">
    <property type="entry name" value="FE2OG_OXY"/>
    <property type="match status" value="1"/>
</dbReference>
<dbReference type="InterPro" id="IPR044861">
    <property type="entry name" value="IPNS-like_FE2OG_OXY"/>
</dbReference>